<dbReference type="InterPro" id="IPR012337">
    <property type="entry name" value="RNaseH-like_sf"/>
</dbReference>
<gene>
    <name evidence="1" type="ORF">SAMN02746041_02195</name>
</gene>
<sequence>MEIHVSDKGSLPVNNFKDAQKRVEWYSARRGIEVYHRPLKSGCRIKNRQLASADGLQSCLGIDMVAAWRIYHLTMLGREAPVVPCERSLERSNGRLSIFMSTRPTTYLKSLLRYRKPWPG</sequence>
<dbReference type="InterPro" id="IPR047768">
    <property type="entry name" value="Tn5p-like"/>
</dbReference>
<evidence type="ECO:0000313" key="1">
    <source>
        <dbReference type="EMBL" id="SMC25042.1"/>
    </source>
</evidence>
<organism evidence="1 2">
    <name type="scientific">Desulfacinum hydrothermale DSM 13146</name>
    <dbReference type="NCBI Taxonomy" id="1121390"/>
    <lineage>
        <taxon>Bacteria</taxon>
        <taxon>Pseudomonadati</taxon>
        <taxon>Thermodesulfobacteriota</taxon>
        <taxon>Syntrophobacteria</taxon>
        <taxon>Syntrophobacterales</taxon>
        <taxon>Syntrophobacteraceae</taxon>
        <taxon>Desulfacinum</taxon>
    </lineage>
</organism>
<dbReference type="PANTHER" id="PTHR37319">
    <property type="entry name" value="TRANSPOSASE"/>
    <property type="match status" value="1"/>
</dbReference>
<dbReference type="SUPFAM" id="SSF53098">
    <property type="entry name" value="Ribonuclease H-like"/>
    <property type="match status" value="1"/>
</dbReference>
<dbReference type="PANTHER" id="PTHR37319:SF1">
    <property type="entry name" value="TRANSPOSASE TN5 DIMERISATION DOMAIN-CONTAINING PROTEIN"/>
    <property type="match status" value="1"/>
</dbReference>
<dbReference type="Gene3D" id="3.90.350.10">
    <property type="entry name" value="Transposase Inhibitor Protein From Tn5, Chain A, domain 1"/>
    <property type="match status" value="1"/>
</dbReference>
<reference evidence="1 2" key="1">
    <citation type="submission" date="2017-04" db="EMBL/GenBank/DDBJ databases">
        <authorList>
            <person name="Afonso C.L."/>
            <person name="Miller P.J."/>
            <person name="Scott M.A."/>
            <person name="Spackman E."/>
            <person name="Goraichik I."/>
            <person name="Dimitrov K.M."/>
            <person name="Suarez D.L."/>
            <person name="Swayne D.E."/>
        </authorList>
    </citation>
    <scope>NUCLEOTIDE SEQUENCE [LARGE SCALE GENOMIC DNA]</scope>
    <source>
        <strain evidence="1 2">DSM 13146</strain>
    </source>
</reference>
<keyword evidence="2" id="KW-1185">Reference proteome</keyword>
<dbReference type="Proteomes" id="UP000192783">
    <property type="component" value="Unassembled WGS sequence"/>
</dbReference>
<dbReference type="EMBL" id="FWXF01000011">
    <property type="protein sequence ID" value="SMC25042.1"/>
    <property type="molecule type" value="Genomic_DNA"/>
</dbReference>
<name>A0A1W1XMF0_9BACT</name>
<protein>
    <recommendedName>
        <fullName evidence="3">Transposase DDE domain-containing protein</fullName>
    </recommendedName>
</protein>
<evidence type="ECO:0008006" key="3">
    <source>
        <dbReference type="Google" id="ProtNLM"/>
    </source>
</evidence>
<dbReference type="AlphaFoldDB" id="A0A1W1XMF0"/>
<accession>A0A1W1XMF0</accession>
<dbReference type="STRING" id="1121390.SAMN02746041_02195"/>
<proteinExistence type="predicted"/>
<evidence type="ECO:0000313" key="2">
    <source>
        <dbReference type="Proteomes" id="UP000192783"/>
    </source>
</evidence>